<protein>
    <submittedName>
        <fullName evidence="4">Regulator of nonsense transcripts 1-like</fullName>
    </submittedName>
</protein>
<proteinExistence type="predicted"/>
<feature type="compositionally biased region" description="Polar residues" evidence="1">
    <location>
        <begin position="8"/>
        <end position="18"/>
    </location>
</feature>
<comment type="caution">
    <text evidence="3">The sequence shown here is derived from an EMBL/GenBank/DDBJ whole genome shotgun (WGS) entry which is preliminary data.</text>
</comment>
<dbReference type="InterPro" id="IPR001900">
    <property type="entry name" value="RNase_II/R"/>
</dbReference>
<reference evidence="3" key="1">
    <citation type="submission" date="2022-10" db="EMBL/GenBank/DDBJ databases">
        <authorList>
            <person name="Chen Y."/>
            <person name="Dougan E. K."/>
            <person name="Chan C."/>
            <person name="Rhodes N."/>
            <person name="Thang M."/>
        </authorList>
    </citation>
    <scope>NUCLEOTIDE SEQUENCE</scope>
</reference>
<dbReference type="Proteomes" id="UP001152797">
    <property type="component" value="Unassembled WGS sequence"/>
</dbReference>
<feature type="compositionally biased region" description="Pro residues" evidence="1">
    <location>
        <begin position="84"/>
        <end position="99"/>
    </location>
</feature>
<feature type="region of interest" description="Disordered" evidence="1">
    <location>
        <begin position="1"/>
        <end position="202"/>
    </location>
</feature>
<dbReference type="InterPro" id="IPR041679">
    <property type="entry name" value="DNA2/NAM7-like_C"/>
</dbReference>
<feature type="compositionally biased region" description="Polar residues" evidence="1">
    <location>
        <begin position="151"/>
        <end position="180"/>
    </location>
</feature>
<name>A0A9P1BQF7_9DINO</name>
<dbReference type="Pfam" id="PF00773">
    <property type="entry name" value="RNB"/>
    <property type="match status" value="1"/>
</dbReference>
<dbReference type="InterPro" id="IPR027417">
    <property type="entry name" value="P-loop_NTPase"/>
</dbReference>
<dbReference type="Gene3D" id="3.40.50.300">
    <property type="entry name" value="P-loop containing nucleotide triphosphate hydrolases"/>
    <property type="match status" value="2"/>
</dbReference>
<dbReference type="InterPro" id="IPR047187">
    <property type="entry name" value="SF1_C_Upf1"/>
</dbReference>
<dbReference type="EMBL" id="CAMXCT020000242">
    <property type="protein sequence ID" value="CAL1129451.1"/>
    <property type="molecule type" value="Genomic_DNA"/>
</dbReference>
<dbReference type="Pfam" id="PF13087">
    <property type="entry name" value="AAA_12"/>
    <property type="match status" value="1"/>
</dbReference>
<keyword evidence="5" id="KW-1185">Reference proteome</keyword>
<feature type="domain" description="RNB" evidence="2">
    <location>
        <begin position="471"/>
        <end position="830"/>
    </location>
</feature>
<dbReference type="EMBL" id="CAMXCT010000242">
    <property type="protein sequence ID" value="CAI3976076.1"/>
    <property type="molecule type" value="Genomic_DNA"/>
</dbReference>
<dbReference type="CDD" id="cd18808">
    <property type="entry name" value="SF1_C_Upf1"/>
    <property type="match status" value="1"/>
</dbReference>
<dbReference type="EMBL" id="CAMXCT030000242">
    <property type="protein sequence ID" value="CAL4763388.1"/>
    <property type="molecule type" value="Genomic_DNA"/>
</dbReference>
<dbReference type="OrthoDB" id="2285229at2759"/>
<feature type="compositionally biased region" description="Pro residues" evidence="1">
    <location>
        <begin position="106"/>
        <end position="115"/>
    </location>
</feature>
<evidence type="ECO:0000256" key="1">
    <source>
        <dbReference type="SAM" id="MobiDB-lite"/>
    </source>
</evidence>
<sequence length="1801" mass="202047">MNRGLGPSQASTNSNGSAEATPVEPVPQLTWAQKLMQVPKKPEAAPQKPKTQLVSILKNSAKALAKGPESPRDVDSGGFATEVNPPPPPPYPPQAPMPSNPIAAPKYPPPPPLHPPSHYLTPVSPMASSPRMDSGASGGAVEDKMRVTGESFHTTHAPASSGPGTESENSSPHRTPQSQFVDEASDDESFRSDSEEDVPDYWDGQFEEDEETVISEHAKLQEVVAEMNTQGDIHCIGDLKGRLVSGTFRVVSGSDFRGRRSKAQLVVDEGPKKMLGCRVHVVGNMNRKRAWDHDRCWVKILAARVATDGTRRGQDQDMSRPWNAATAQLTTFFGHVVLSQEQRSPRQDKVVCMRSRLVRSTTSMMFRPINGKFPMIAVPWNPQKEAPNLYDLHVIELQSWKSDKGPKKIGHPVGIYEEELNMRSRDSDESVLYSIKRSLNYCDWEDHSIYSSIPVDSGLQDIAKLPEIDRREDLRGMFTLCIEHQTWPANMAISINENEIRVHVIDVTEYLSQEVSGKDLEAQARARSCGAWLLDCKDQPVSSNLPLLQPEFTSKIDFAEGEDRLALTFRFSLDGDGIQIPKRKAAPDNYCESVVRCDRRLTFAEAEKAMAEGSGLGATLQKLSLITDLFEEAAFQKGQSFPFEHWEPQVGLQLPVAGFLKTRRIVECLSFMVNLYAGQVLDRQSLWESFLSAQTDADFTLTDVNFMPSFVYGRADTQHHRALHRLLQYHPSAAPTGVQTSEAVEALTRILGQEHLSPDQRFALQKAFLRQIRMGFPRGFYHLGREKLPWSTGTTEGQLFHRPRIFHVAAPMNRYIDLLGQRALKWFKGWTPGICSWLRPTIEQMQETVDRTNARMDSHRFAGYVMRHISHMRELAPSSKKVRNAVVGYVGPSMIEVLFPHGSGTHFSMSIPTSAIRSATCQVEFDTELQQLKIVNVDHWRGQSASRWSVCPWSTEVSCTISRNFAQPIKHHASANAMFITEITFTTSSGKISLNIGHRMYPEVFSAFPDLKNVHLMEKDLSVYAETWFEIWRCRTHAAASETAAYTEWMRPVRLTFEQEKKFSCVLIPPESAYDKIEKGDLAILRASDDGREAFLYGEIASCEAKRKYKSAMCNRRNCPQIHCDFRHPGEEAEGTLFWLEVELSEVSYLALQEQQQFLDMVNRTRGGAAFQLQIVGVPVVDRQNLKLMNKLPEKLKTRQGRECPVAAHLTSLQPQNVLEEQKDMRPLATREQVEAAVGGRGQFRVPASALNDLQMEAVKQGLQRRFSVVQGPPGTGKATFLVHLVTSLANLEVDPTVQRVRTGTQAAGSAQDSFGRILVTTPSNQAADECLRRLIQETNIPEQYITRVYARTIEYKYGSKLRHGWDPHDSNLIRTQHQVAEFLQEHALHNKVMQTQEVRQKKEGSPEYDEAYEDAEQKILKKSRIVITTCSSAMSHGALKEIDENVQTKGKKGTRRGRVQSVTFRSVVVDECAQATEPEVVLCVMRAQDRAILVGDHKQLGPVVTEHNLCRAYLSMLERPILERLAERKEQHRQRLPSTMLQKQYRMHTSISHFPSKHFYNDRLENVENLILLDAAKSVFPRPNQRVVWIDCDSPHQLGRVIQVGSSRSLNETVLENNTSLENPGEADIIVEAYKRLLAERCCTARDVAIITPYKAQQQYIERKLNNLPGTLGKNASATAVGTVFSMQGSERHFVLLSFVRSVAEGWALQNLAMQGSETEIRVAVTANNPALRQTFESHIGIAAKATLLNVALTRAKSGLVIVGNRTVLSEGSEDFFQLASDLDDRGNLVGAAQFRASRF</sequence>
<dbReference type="Pfam" id="PF13086">
    <property type="entry name" value="AAA_11"/>
    <property type="match status" value="1"/>
</dbReference>
<evidence type="ECO:0000313" key="5">
    <source>
        <dbReference type="Proteomes" id="UP001152797"/>
    </source>
</evidence>
<dbReference type="PANTHER" id="PTHR10887">
    <property type="entry name" value="DNA2/NAM7 HELICASE FAMILY"/>
    <property type="match status" value="1"/>
</dbReference>
<evidence type="ECO:0000313" key="4">
    <source>
        <dbReference type="EMBL" id="CAL4763388.1"/>
    </source>
</evidence>
<organism evidence="3">
    <name type="scientific">Cladocopium goreaui</name>
    <dbReference type="NCBI Taxonomy" id="2562237"/>
    <lineage>
        <taxon>Eukaryota</taxon>
        <taxon>Sar</taxon>
        <taxon>Alveolata</taxon>
        <taxon>Dinophyceae</taxon>
        <taxon>Suessiales</taxon>
        <taxon>Symbiodiniaceae</taxon>
        <taxon>Cladocopium</taxon>
    </lineage>
</organism>
<dbReference type="SUPFAM" id="SSF50249">
    <property type="entry name" value="Nucleic acid-binding proteins"/>
    <property type="match status" value="1"/>
</dbReference>
<dbReference type="InterPro" id="IPR041677">
    <property type="entry name" value="DNA2/NAM7_AAA_11"/>
</dbReference>
<gene>
    <name evidence="3" type="ORF">C1SCF055_LOCUS4332</name>
</gene>
<dbReference type="GO" id="GO:0003723">
    <property type="term" value="F:RNA binding"/>
    <property type="evidence" value="ECO:0007669"/>
    <property type="project" value="InterPro"/>
</dbReference>
<reference evidence="4 5" key="2">
    <citation type="submission" date="2024-05" db="EMBL/GenBank/DDBJ databases">
        <authorList>
            <person name="Chen Y."/>
            <person name="Shah S."/>
            <person name="Dougan E. K."/>
            <person name="Thang M."/>
            <person name="Chan C."/>
        </authorList>
    </citation>
    <scope>NUCLEOTIDE SEQUENCE [LARGE SCALE GENOMIC DNA]</scope>
</reference>
<evidence type="ECO:0000313" key="3">
    <source>
        <dbReference type="EMBL" id="CAI3976076.1"/>
    </source>
</evidence>
<dbReference type="SMART" id="SM00955">
    <property type="entry name" value="RNB"/>
    <property type="match status" value="1"/>
</dbReference>
<dbReference type="GO" id="GO:0004386">
    <property type="term" value="F:helicase activity"/>
    <property type="evidence" value="ECO:0007669"/>
    <property type="project" value="InterPro"/>
</dbReference>
<dbReference type="SUPFAM" id="SSF52540">
    <property type="entry name" value="P-loop containing nucleoside triphosphate hydrolases"/>
    <property type="match status" value="1"/>
</dbReference>
<dbReference type="GO" id="GO:0004540">
    <property type="term" value="F:RNA nuclease activity"/>
    <property type="evidence" value="ECO:0007669"/>
    <property type="project" value="InterPro"/>
</dbReference>
<dbReference type="InterPro" id="IPR045055">
    <property type="entry name" value="DNA2/NAM7-like"/>
</dbReference>
<dbReference type="PANTHER" id="PTHR10887:SF495">
    <property type="entry name" value="HELICASE SENATAXIN ISOFORM X1-RELATED"/>
    <property type="match status" value="1"/>
</dbReference>
<evidence type="ECO:0000259" key="2">
    <source>
        <dbReference type="SMART" id="SM00955"/>
    </source>
</evidence>
<accession>A0A9P1BQF7</accession>
<dbReference type="InterPro" id="IPR012340">
    <property type="entry name" value="NA-bd_OB-fold"/>
</dbReference>